<proteinExistence type="predicted"/>
<protein>
    <submittedName>
        <fullName evidence="1">Uncharacterized protein</fullName>
    </submittedName>
</protein>
<sequence>MMIFYVVPTLCSAVAVITSPLCPHRITASHPLACDCHCGKPPLPPHCRKPPSSSPITPQIRIKPEALSTKFSYRWSDCNNRFINEVITGSTSAPENQTLASDFSINRPLSPHALHQLPWPLTANWTLHGRDGSVVGNWESDAFPTGRHRWKEWLGANSRHGEGNSRKGYFGRQGRDGTSILGENFV</sequence>
<name>A0A7J0DSI6_9ERIC</name>
<dbReference type="Proteomes" id="UP000585474">
    <property type="component" value="Unassembled WGS sequence"/>
</dbReference>
<comment type="caution">
    <text evidence="1">The sequence shown here is derived from an EMBL/GenBank/DDBJ whole genome shotgun (WGS) entry which is preliminary data.</text>
</comment>
<organism evidence="1 2">
    <name type="scientific">Actinidia rufa</name>
    <dbReference type="NCBI Taxonomy" id="165716"/>
    <lineage>
        <taxon>Eukaryota</taxon>
        <taxon>Viridiplantae</taxon>
        <taxon>Streptophyta</taxon>
        <taxon>Embryophyta</taxon>
        <taxon>Tracheophyta</taxon>
        <taxon>Spermatophyta</taxon>
        <taxon>Magnoliopsida</taxon>
        <taxon>eudicotyledons</taxon>
        <taxon>Gunneridae</taxon>
        <taxon>Pentapetalae</taxon>
        <taxon>asterids</taxon>
        <taxon>Ericales</taxon>
        <taxon>Actinidiaceae</taxon>
        <taxon>Actinidia</taxon>
    </lineage>
</organism>
<gene>
    <name evidence="1" type="ORF">Acr_00g0074370</name>
</gene>
<evidence type="ECO:0000313" key="1">
    <source>
        <dbReference type="EMBL" id="GFS41443.1"/>
    </source>
</evidence>
<accession>A0A7J0DSI6</accession>
<reference evidence="2" key="1">
    <citation type="submission" date="2019-07" db="EMBL/GenBank/DDBJ databases">
        <title>De Novo Assembly of kiwifruit Actinidia rufa.</title>
        <authorList>
            <person name="Sugita-Konishi S."/>
            <person name="Sato K."/>
            <person name="Mori E."/>
            <person name="Abe Y."/>
            <person name="Kisaki G."/>
            <person name="Hamano K."/>
            <person name="Suezawa K."/>
            <person name="Otani M."/>
            <person name="Fukuda T."/>
            <person name="Manabe T."/>
            <person name="Gomi K."/>
            <person name="Tabuchi M."/>
            <person name="Akimitsu K."/>
            <person name="Kataoka I."/>
        </authorList>
    </citation>
    <scope>NUCLEOTIDE SEQUENCE [LARGE SCALE GENOMIC DNA]</scope>
    <source>
        <strain evidence="2">cv. Fuchu</strain>
    </source>
</reference>
<evidence type="ECO:0000313" key="2">
    <source>
        <dbReference type="Proteomes" id="UP000585474"/>
    </source>
</evidence>
<dbReference type="EMBL" id="BJWL01000376">
    <property type="protein sequence ID" value="GFS41443.1"/>
    <property type="molecule type" value="Genomic_DNA"/>
</dbReference>
<keyword evidence="2" id="KW-1185">Reference proteome</keyword>
<dbReference type="AlphaFoldDB" id="A0A7J0DSI6"/>